<feature type="chain" id="PRO_5002227554" evidence="1">
    <location>
        <begin position="19"/>
        <end position="485"/>
    </location>
</feature>
<gene>
    <name evidence="2" type="ORF">TH53_10570</name>
</gene>
<dbReference type="PROSITE" id="PS51257">
    <property type="entry name" value="PROKAR_LIPOPROTEIN"/>
    <property type="match status" value="1"/>
</dbReference>
<dbReference type="Gene3D" id="1.25.40.390">
    <property type="match status" value="1"/>
</dbReference>
<dbReference type="AlphaFoldDB" id="A0A0D0GIZ6"/>
<dbReference type="InterPro" id="IPR041662">
    <property type="entry name" value="SusD-like_2"/>
</dbReference>
<keyword evidence="1" id="KW-0732">Signal</keyword>
<dbReference type="OrthoDB" id="9766256at2"/>
<dbReference type="InterPro" id="IPR011990">
    <property type="entry name" value="TPR-like_helical_dom_sf"/>
</dbReference>
<dbReference type="RefSeq" id="WP_041881653.1">
    <property type="nucleotide sequence ID" value="NZ_CP157278.1"/>
</dbReference>
<dbReference type="Pfam" id="PF12771">
    <property type="entry name" value="SusD-like_2"/>
    <property type="match status" value="1"/>
</dbReference>
<name>A0A0D0GIZ6_9SPHI</name>
<reference evidence="2 3" key="1">
    <citation type="submission" date="2015-01" db="EMBL/GenBank/DDBJ databases">
        <title>Draft genome sequence of Pedobacter sp. NL19 isolated from sludge of an effluent treatment pond in an abandoned uranium mine.</title>
        <authorList>
            <person name="Santos T."/>
            <person name="Caetano T."/>
            <person name="Covas C."/>
            <person name="Cruz A."/>
            <person name="Mendo S."/>
        </authorList>
    </citation>
    <scope>NUCLEOTIDE SEQUENCE [LARGE SCALE GENOMIC DNA]</scope>
    <source>
        <strain evidence="2 3">NL19</strain>
    </source>
</reference>
<dbReference type="EMBL" id="JXRA01000042">
    <property type="protein sequence ID" value="KIO77227.1"/>
    <property type="molecule type" value="Genomic_DNA"/>
</dbReference>
<accession>A0A0D0GIZ6</accession>
<evidence type="ECO:0000256" key="1">
    <source>
        <dbReference type="SAM" id="SignalP"/>
    </source>
</evidence>
<comment type="caution">
    <text evidence="2">The sequence shown here is derived from an EMBL/GenBank/DDBJ whole genome shotgun (WGS) entry which is preliminary data.</text>
</comment>
<proteinExistence type="predicted"/>
<protein>
    <submittedName>
        <fullName evidence="2">Contig42, whole genome shotgun sequence</fullName>
    </submittedName>
</protein>
<dbReference type="SUPFAM" id="SSF48452">
    <property type="entry name" value="TPR-like"/>
    <property type="match status" value="1"/>
</dbReference>
<sequence length="485" mass="52621">MKKIYIILVAAAFFSSCAKNMGDYNVDQKKATVVPGVTFISNAEKNFTDILTTPNVNSNVFRFYVQYWTSTEYLDEPRYNLTARAIPAALWDAVYQKVIVNLKEGKKVIAADALLNADIKTNQIAQAEILEVMAWSTLVNTFGNVPYSQAMDIGVVNPKYDDAATVYSDLLVRLDAALGKLKTSATGLGTADIIYKGDINAWIKFGNSLKLRLGLIIADKDPAKAKATIESAAPNVLKSAADNAAFKYTTSSPNNNPISTNANILLTKRKDFVGAKPFIDRLNALSDPRRKGFFTTIGGNFVGGNYGYSNSFGNCSTMTDKIISLDFEALLLDYPETEFALAEASARGFSVGGTAADHYNKAVTASILYWGGTAAEADTYLARPDVAYATASADYKEVIGTQKWIALYNRGYESWTEWRRLDFPKLSPPTSATAPPGQSVPDGLTIPVRLIYPIGEQTLNGANYSAAAAAIGGDVISTKLFWDVK</sequence>
<dbReference type="Proteomes" id="UP000032049">
    <property type="component" value="Unassembled WGS sequence"/>
</dbReference>
<dbReference type="STRING" id="1503925.TH53_10570"/>
<evidence type="ECO:0000313" key="2">
    <source>
        <dbReference type="EMBL" id="KIO77227.1"/>
    </source>
</evidence>
<feature type="signal peptide" evidence="1">
    <location>
        <begin position="1"/>
        <end position="18"/>
    </location>
</feature>
<evidence type="ECO:0000313" key="3">
    <source>
        <dbReference type="Proteomes" id="UP000032049"/>
    </source>
</evidence>
<keyword evidence="3" id="KW-1185">Reference proteome</keyword>
<organism evidence="2 3">
    <name type="scientific">Pedobacter lusitanus</name>
    <dbReference type="NCBI Taxonomy" id="1503925"/>
    <lineage>
        <taxon>Bacteria</taxon>
        <taxon>Pseudomonadati</taxon>
        <taxon>Bacteroidota</taxon>
        <taxon>Sphingobacteriia</taxon>
        <taxon>Sphingobacteriales</taxon>
        <taxon>Sphingobacteriaceae</taxon>
        <taxon>Pedobacter</taxon>
    </lineage>
</organism>